<sequence length="129" mass="14004">MICTLAATVLSMATIAIIRSNQRSVARVDANRTAIQGRLFADGLLQRSLAMLRVDPKLSGEIRDKYSKHPEQRIELRPLTSTTTMIQVFLYEGSKIPAVSRIVDIESLANGGNGVVSGSAETVGMKPVY</sequence>
<dbReference type="EMBL" id="SJPX01000002">
    <property type="protein sequence ID" value="TWU55801.1"/>
    <property type="molecule type" value="Genomic_DNA"/>
</dbReference>
<accession>A0A5C6F8E8</accession>
<reference evidence="1 2" key="1">
    <citation type="submission" date="2019-02" db="EMBL/GenBank/DDBJ databases">
        <title>Deep-cultivation of Planctomycetes and their phenomic and genomic characterization uncovers novel biology.</title>
        <authorList>
            <person name="Wiegand S."/>
            <person name="Jogler M."/>
            <person name="Boedeker C."/>
            <person name="Pinto D."/>
            <person name="Vollmers J."/>
            <person name="Rivas-Marin E."/>
            <person name="Kohn T."/>
            <person name="Peeters S.H."/>
            <person name="Heuer A."/>
            <person name="Rast P."/>
            <person name="Oberbeckmann S."/>
            <person name="Bunk B."/>
            <person name="Jeske O."/>
            <person name="Meyerdierks A."/>
            <person name="Storesund J.E."/>
            <person name="Kallscheuer N."/>
            <person name="Luecker S."/>
            <person name="Lage O.M."/>
            <person name="Pohl T."/>
            <person name="Merkel B.J."/>
            <person name="Hornburger P."/>
            <person name="Mueller R.-W."/>
            <person name="Bruemmer F."/>
            <person name="Labrenz M."/>
            <person name="Spormann A.M."/>
            <person name="Op Den Camp H."/>
            <person name="Overmann J."/>
            <person name="Amann R."/>
            <person name="Jetten M.S.M."/>
            <person name="Mascher T."/>
            <person name="Medema M.H."/>
            <person name="Devos D.P."/>
            <person name="Kaster A.-K."/>
            <person name="Ovreas L."/>
            <person name="Rohde M."/>
            <person name="Galperin M.Y."/>
            <person name="Jogler C."/>
        </authorList>
    </citation>
    <scope>NUCLEOTIDE SEQUENCE [LARGE SCALE GENOMIC DNA]</scope>
    <source>
        <strain evidence="1 2">Poly59</strain>
    </source>
</reference>
<comment type="caution">
    <text evidence="1">The sequence shown here is derived from an EMBL/GenBank/DDBJ whole genome shotgun (WGS) entry which is preliminary data.</text>
</comment>
<organism evidence="1 2">
    <name type="scientific">Rubripirellula reticaptiva</name>
    <dbReference type="NCBI Taxonomy" id="2528013"/>
    <lineage>
        <taxon>Bacteria</taxon>
        <taxon>Pseudomonadati</taxon>
        <taxon>Planctomycetota</taxon>
        <taxon>Planctomycetia</taxon>
        <taxon>Pirellulales</taxon>
        <taxon>Pirellulaceae</taxon>
        <taxon>Rubripirellula</taxon>
    </lineage>
</organism>
<protein>
    <recommendedName>
        <fullName evidence="3">General secretion pathway protein K</fullName>
    </recommendedName>
</protein>
<dbReference type="AlphaFoldDB" id="A0A5C6F8E8"/>
<evidence type="ECO:0000313" key="2">
    <source>
        <dbReference type="Proteomes" id="UP000317977"/>
    </source>
</evidence>
<proteinExistence type="predicted"/>
<dbReference type="Proteomes" id="UP000317977">
    <property type="component" value="Unassembled WGS sequence"/>
</dbReference>
<keyword evidence="2" id="KW-1185">Reference proteome</keyword>
<gene>
    <name evidence="1" type="ORF">Poly59_21030</name>
</gene>
<name>A0A5C6F8E8_9BACT</name>
<evidence type="ECO:0008006" key="3">
    <source>
        <dbReference type="Google" id="ProtNLM"/>
    </source>
</evidence>
<evidence type="ECO:0000313" key="1">
    <source>
        <dbReference type="EMBL" id="TWU55801.1"/>
    </source>
</evidence>